<proteinExistence type="evidence at transcript level"/>
<feature type="compositionally biased region" description="Polar residues" evidence="1">
    <location>
        <begin position="130"/>
        <end position="146"/>
    </location>
</feature>
<feature type="signal peptide" evidence="2">
    <location>
        <begin position="1"/>
        <end position="25"/>
    </location>
</feature>
<sequence>MREVVWCGPILALLIAVLSLPAVHAQYVQLYGANPDLYSRNLQRSISTMSGAELASLLQRLLRDAALLRKRSQDSGDVQDTVPPGFVGARGRRQDVFMEQPPGFVGARGKRALSLPLFFSGAGDAGADTSRISWTDHSPRNKSTGNGRRLFQRRVRMADIPAHAPHEDLRLRPRLKNNGYVLISSLYPKKNSSNKSEA</sequence>
<organism evidence="3">
    <name type="scientific">Amblyomma triste</name>
    <name type="common">Neotropical tick</name>
    <dbReference type="NCBI Taxonomy" id="251400"/>
    <lineage>
        <taxon>Eukaryota</taxon>
        <taxon>Metazoa</taxon>
        <taxon>Ecdysozoa</taxon>
        <taxon>Arthropoda</taxon>
        <taxon>Chelicerata</taxon>
        <taxon>Arachnida</taxon>
        <taxon>Acari</taxon>
        <taxon>Parasitiformes</taxon>
        <taxon>Ixodida</taxon>
        <taxon>Ixodoidea</taxon>
        <taxon>Ixodidae</taxon>
        <taxon>Amblyomminae</taxon>
        <taxon>Amblyomma</taxon>
    </lineage>
</organism>
<keyword evidence="2" id="KW-0732">Signal</keyword>
<feature type="non-terminal residue" evidence="3">
    <location>
        <position position="198"/>
    </location>
</feature>
<evidence type="ECO:0000256" key="1">
    <source>
        <dbReference type="SAM" id="MobiDB-lite"/>
    </source>
</evidence>
<name>A0A023G1M7_AMBTT</name>
<evidence type="ECO:0000256" key="2">
    <source>
        <dbReference type="SAM" id="SignalP"/>
    </source>
</evidence>
<reference evidence="3" key="1">
    <citation type="submission" date="2014-03" db="EMBL/GenBank/DDBJ databases">
        <title>The sialotranscriptome of Amblyomma triste, Amblyomma parvum and Amblyomma cajennense ticks, uncovered by 454-based RNA-seq.</title>
        <authorList>
            <person name="Garcia G.R."/>
            <person name="Gardinassi L.G."/>
            <person name="Ribeiro J.M."/>
            <person name="Anatriello E."/>
            <person name="Ferreira B.R."/>
            <person name="Moreira H.N."/>
            <person name="Mafra C."/>
            <person name="Olegario M.M."/>
            <person name="Szabo P.J."/>
            <person name="Miranda-Santos I.K."/>
            <person name="Maruyama S.R."/>
        </authorList>
    </citation>
    <scope>NUCLEOTIDE SEQUENCE</scope>
    <source>
        <strain evidence="3">Mato Grasso do Sul</strain>
        <tissue evidence="3">Salivary glands</tissue>
    </source>
</reference>
<dbReference type="EMBL" id="GBBM01007327">
    <property type="protein sequence ID" value="JAC28091.1"/>
    <property type="molecule type" value="mRNA"/>
</dbReference>
<accession>A0A023G1M7</accession>
<feature type="chain" id="PRO_5001520429" evidence="2">
    <location>
        <begin position="26"/>
        <end position="198"/>
    </location>
</feature>
<evidence type="ECO:0000313" key="3">
    <source>
        <dbReference type="EMBL" id="JAC28091.1"/>
    </source>
</evidence>
<dbReference type="AlphaFoldDB" id="A0A023G1M7"/>
<feature type="region of interest" description="Disordered" evidence="1">
    <location>
        <begin position="130"/>
        <end position="150"/>
    </location>
</feature>
<protein>
    <submittedName>
        <fullName evidence="3">Putative secreted protein</fullName>
    </submittedName>
</protein>